<reference evidence="1 2" key="1">
    <citation type="submission" date="2019-05" db="EMBL/GenBank/DDBJ databases">
        <title>Another draft genome of Portunus trituberculatus and its Hox gene families provides insights of decapod evolution.</title>
        <authorList>
            <person name="Jeong J.-H."/>
            <person name="Song I."/>
            <person name="Kim S."/>
            <person name="Choi T."/>
            <person name="Kim D."/>
            <person name="Ryu S."/>
            <person name="Kim W."/>
        </authorList>
    </citation>
    <scope>NUCLEOTIDE SEQUENCE [LARGE SCALE GENOMIC DNA]</scope>
    <source>
        <tissue evidence="1">Muscle</tissue>
    </source>
</reference>
<protein>
    <submittedName>
        <fullName evidence="1">Uncharacterized protein</fullName>
    </submittedName>
</protein>
<gene>
    <name evidence="1" type="ORF">E2C01_020960</name>
</gene>
<proteinExistence type="predicted"/>
<evidence type="ECO:0000313" key="2">
    <source>
        <dbReference type="Proteomes" id="UP000324222"/>
    </source>
</evidence>
<comment type="caution">
    <text evidence="1">The sequence shown here is derived from an EMBL/GenBank/DDBJ whole genome shotgun (WGS) entry which is preliminary data.</text>
</comment>
<organism evidence="1 2">
    <name type="scientific">Portunus trituberculatus</name>
    <name type="common">Swimming crab</name>
    <name type="synonym">Neptunus trituberculatus</name>
    <dbReference type="NCBI Taxonomy" id="210409"/>
    <lineage>
        <taxon>Eukaryota</taxon>
        <taxon>Metazoa</taxon>
        <taxon>Ecdysozoa</taxon>
        <taxon>Arthropoda</taxon>
        <taxon>Crustacea</taxon>
        <taxon>Multicrustacea</taxon>
        <taxon>Malacostraca</taxon>
        <taxon>Eumalacostraca</taxon>
        <taxon>Eucarida</taxon>
        <taxon>Decapoda</taxon>
        <taxon>Pleocyemata</taxon>
        <taxon>Brachyura</taxon>
        <taxon>Eubrachyura</taxon>
        <taxon>Portunoidea</taxon>
        <taxon>Portunidae</taxon>
        <taxon>Portuninae</taxon>
        <taxon>Portunus</taxon>
    </lineage>
</organism>
<keyword evidence="2" id="KW-1185">Reference proteome</keyword>
<dbReference type="EMBL" id="VSRR010001801">
    <property type="protein sequence ID" value="MPC27777.1"/>
    <property type="molecule type" value="Genomic_DNA"/>
</dbReference>
<name>A0A5B7E358_PORTR</name>
<dbReference type="AlphaFoldDB" id="A0A5B7E358"/>
<sequence length="85" mass="9928">MLIKVGTEGREVIRKRYSLGIQNVLMSPHILFCICLHDLISIKNKNVFYRQSSRITYQISLKRELLEVIDCMKDRESAVSEDGKR</sequence>
<dbReference type="Proteomes" id="UP000324222">
    <property type="component" value="Unassembled WGS sequence"/>
</dbReference>
<accession>A0A5B7E358</accession>
<evidence type="ECO:0000313" key="1">
    <source>
        <dbReference type="EMBL" id="MPC27777.1"/>
    </source>
</evidence>